<evidence type="ECO:0000256" key="2">
    <source>
        <dbReference type="ARBA" id="ARBA00004123"/>
    </source>
</evidence>
<dbReference type="AlphaFoldDB" id="A0ABD0K9U0"/>
<comment type="cofactor">
    <cofactor evidence="1">
        <name>a divalent metal cation</name>
        <dbReference type="ChEBI" id="CHEBI:60240"/>
    </cofactor>
</comment>
<organism evidence="9 10">
    <name type="scientific">Batillaria attramentaria</name>
    <dbReference type="NCBI Taxonomy" id="370345"/>
    <lineage>
        <taxon>Eukaryota</taxon>
        <taxon>Metazoa</taxon>
        <taxon>Spiralia</taxon>
        <taxon>Lophotrochozoa</taxon>
        <taxon>Mollusca</taxon>
        <taxon>Gastropoda</taxon>
        <taxon>Caenogastropoda</taxon>
        <taxon>Sorbeoconcha</taxon>
        <taxon>Cerithioidea</taxon>
        <taxon>Batillariidae</taxon>
        <taxon>Batillaria</taxon>
    </lineage>
</organism>
<sequence length="215" mass="24388">MPIIALWSLMSGRLGKNSDGGVFANSNLGKRLQRNELSLPEDTCLPDAAHLGPVPHVIVGDAAFPLHKHIMRPYPGRGRTTRERQFNYRLSRARRVVENAFGLLAARWRVFHSKIAVQPDFCTRIVKAACCLHNMLQTVSTPAQLTQLNNQVRETRKQRQKSKKPVLPEALHNLTCIGHRPGQDAALVREAFTQYFCDVHPLPWQMHNVMRGNFE</sequence>
<evidence type="ECO:0000313" key="9">
    <source>
        <dbReference type="EMBL" id="KAK7483829.1"/>
    </source>
</evidence>
<name>A0ABD0K9U0_9CAEN</name>
<comment type="caution">
    <text evidence="9">The sequence shown here is derived from an EMBL/GenBank/DDBJ whole genome shotgun (WGS) entry which is preliminary data.</text>
</comment>
<dbReference type="GO" id="GO:0004518">
    <property type="term" value="F:nuclease activity"/>
    <property type="evidence" value="ECO:0007669"/>
    <property type="project" value="UniProtKB-KW"/>
</dbReference>
<comment type="similarity">
    <text evidence="3">Belongs to the HARBI1 family.</text>
</comment>
<dbReference type="GO" id="GO:0016787">
    <property type="term" value="F:hydrolase activity"/>
    <property type="evidence" value="ECO:0007669"/>
    <property type="project" value="UniProtKB-KW"/>
</dbReference>
<reference evidence="9 10" key="1">
    <citation type="journal article" date="2023" name="Sci. Data">
        <title>Genome assembly of the Korean intertidal mud-creeper Batillaria attramentaria.</title>
        <authorList>
            <person name="Patra A.K."/>
            <person name="Ho P.T."/>
            <person name="Jun S."/>
            <person name="Lee S.J."/>
            <person name="Kim Y."/>
            <person name="Won Y.J."/>
        </authorList>
    </citation>
    <scope>NUCLEOTIDE SEQUENCE [LARGE SCALE GENOMIC DNA]</scope>
    <source>
        <strain evidence="9">Wonlab-2016</strain>
    </source>
</reference>
<dbReference type="Pfam" id="PF13359">
    <property type="entry name" value="DDE_Tnp_4"/>
    <property type="match status" value="1"/>
</dbReference>
<evidence type="ECO:0000256" key="4">
    <source>
        <dbReference type="ARBA" id="ARBA00022722"/>
    </source>
</evidence>
<dbReference type="InterPro" id="IPR045249">
    <property type="entry name" value="HARBI1-like"/>
</dbReference>
<dbReference type="Proteomes" id="UP001519460">
    <property type="component" value="Unassembled WGS sequence"/>
</dbReference>
<proteinExistence type="inferred from homology"/>
<dbReference type="EMBL" id="JACVVK020000220">
    <property type="protein sequence ID" value="KAK7483829.1"/>
    <property type="molecule type" value="Genomic_DNA"/>
</dbReference>
<keyword evidence="6" id="KW-0378">Hydrolase</keyword>
<keyword evidence="5" id="KW-0479">Metal-binding</keyword>
<protein>
    <recommendedName>
        <fullName evidence="8">DDE Tnp4 domain-containing protein</fullName>
    </recommendedName>
</protein>
<keyword evidence="10" id="KW-1185">Reference proteome</keyword>
<accession>A0ABD0K9U0</accession>
<dbReference type="GO" id="GO:0005634">
    <property type="term" value="C:nucleus"/>
    <property type="evidence" value="ECO:0007669"/>
    <property type="project" value="UniProtKB-SubCell"/>
</dbReference>
<dbReference type="PANTHER" id="PTHR22930:SF269">
    <property type="entry name" value="NUCLEASE HARBI1-LIKE PROTEIN"/>
    <property type="match status" value="1"/>
</dbReference>
<evidence type="ECO:0000259" key="8">
    <source>
        <dbReference type="Pfam" id="PF13359"/>
    </source>
</evidence>
<comment type="subcellular location">
    <subcellularLocation>
        <location evidence="2">Nucleus</location>
    </subcellularLocation>
</comment>
<evidence type="ECO:0000256" key="3">
    <source>
        <dbReference type="ARBA" id="ARBA00006958"/>
    </source>
</evidence>
<evidence type="ECO:0000256" key="5">
    <source>
        <dbReference type="ARBA" id="ARBA00022723"/>
    </source>
</evidence>
<evidence type="ECO:0000256" key="6">
    <source>
        <dbReference type="ARBA" id="ARBA00022801"/>
    </source>
</evidence>
<gene>
    <name evidence="9" type="ORF">BaRGS_00024937</name>
</gene>
<evidence type="ECO:0000256" key="7">
    <source>
        <dbReference type="ARBA" id="ARBA00023242"/>
    </source>
</evidence>
<evidence type="ECO:0000256" key="1">
    <source>
        <dbReference type="ARBA" id="ARBA00001968"/>
    </source>
</evidence>
<evidence type="ECO:0000313" key="10">
    <source>
        <dbReference type="Proteomes" id="UP001519460"/>
    </source>
</evidence>
<keyword evidence="7" id="KW-0539">Nucleus</keyword>
<dbReference type="GO" id="GO:0046872">
    <property type="term" value="F:metal ion binding"/>
    <property type="evidence" value="ECO:0007669"/>
    <property type="project" value="UniProtKB-KW"/>
</dbReference>
<dbReference type="PANTHER" id="PTHR22930">
    <property type="match status" value="1"/>
</dbReference>
<keyword evidence="4" id="KW-0540">Nuclease</keyword>
<dbReference type="InterPro" id="IPR027806">
    <property type="entry name" value="HARBI1_dom"/>
</dbReference>
<feature type="domain" description="DDE Tnp4" evidence="8">
    <location>
        <begin position="10"/>
        <end position="134"/>
    </location>
</feature>